<dbReference type="Proteomes" id="UP000266089">
    <property type="component" value="Unassembled WGS sequence"/>
</dbReference>
<keyword evidence="1" id="KW-0812">Transmembrane</keyword>
<feature type="transmembrane region" description="Helical" evidence="1">
    <location>
        <begin position="121"/>
        <end position="140"/>
    </location>
</feature>
<dbReference type="AlphaFoldDB" id="A0A399DZ36"/>
<protein>
    <submittedName>
        <fullName evidence="2">Na+-dependent bicarbonate transporter superfamily protein</fullName>
    </submittedName>
</protein>
<evidence type="ECO:0000313" key="3">
    <source>
        <dbReference type="Proteomes" id="UP000266089"/>
    </source>
</evidence>
<feature type="transmembrane region" description="Helical" evidence="1">
    <location>
        <begin position="68"/>
        <end position="85"/>
    </location>
</feature>
<dbReference type="EMBL" id="QWKX01000024">
    <property type="protein sequence ID" value="RIH77604.1"/>
    <property type="molecule type" value="Genomic_DNA"/>
</dbReference>
<feature type="transmembrane region" description="Helical" evidence="1">
    <location>
        <begin position="240"/>
        <end position="258"/>
    </location>
</feature>
<gene>
    <name evidence="2" type="ORF">Mcate_01224</name>
</gene>
<feature type="transmembrane region" description="Helical" evidence="1">
    <location>
        <begin position="214"/>
        <end position="234"/>
    </location>
</feature>
<keyword evidence="1" id="KW-0472">Membrane</keyword>
<evidence type="ECO:0000256" key="1">
    <source>
        <dbReference type="SAM" id="Phobius"/>
    </source>
</evidence>
<dbReference type="Pfam" id="PF05982">
    <property type="entry name" value="Sbt_1"/>
    <property type="match status" value="1"/>
</dbReference>
<dbReference type="PANTHER" id="PTHR40400">
    <property type="entry name" value="SLR1512 PROTEIN"/>
    <property type="match status" value="1"/>
</dbReference>
<keyword evidence="1" id="KW-1133">Transmembrane helix</keyword>
<feature type="transmembrane region" description="Helical" evidence="1">
    <location>
        <begin position="42"/>
        <end position="62"/>
    </location>
</feature>
<feature type="transmembrane region" description="Helical" evidence="1">
    <location>
        <begin position="191"/>
        <end position="207"/>
    </location>
</feature>
<proteinExistence type="predicted"/>
<feature type="transmembrane region" description="Helical" evidence="1">
    <location>
        <begin position="161"/>
        <end position="179"/>
    </location>
</feature>
<dbReference type="PANTHER" id="PTHR40400:SF1">
    <property type="entry name" value="SLR1512 PROTEIN"/>
    <property type="match status" value="1"/>
</dbReference>
<evidence type="ECO:0000313" key="2">
    <source>
        <dbReference type="EMBL" id="RIH77604.1"/>
    </source>
</evidence>
<name>A0A399DZ36_9DEIN</name>
<organism evidence="2 3">
    <name type="scientific">Meiothermus taiwanensis</name>
    <dbReference type="NCBI Taxonomy" id="172827"/>
    <lineage>
        <taxon>Bacteria</taxon>
        <taxon>Thermotogati</taxon>
        <taxon>Deinococcota</taxon>
        <taxon>Deinococci</taxon>
        <taxon>Thermales</taxon>
        <taxon>Thermaceae</taxon>
        <taxon>Meiothermus</taxon>
    </lineage>
</organism>
<dbReference type="RefSeq" id="WP_027887774.1">
    <property type="nucleotide sequence ID" value="NZ_JBHSXZ010000049.1"/>
</dbReference>
<sequence length="292" mass="30672">MDALELLRLNLFSLPMLFFALGFTLALILARVDPKDPRRSGFLLVGYWLIGLGFAGGKALATTPLPEVQGPALVALVLGLTPLLFIRPGLMITVHVTAPACAFLAAEAFTQAAQAPAEGTLASLVVFLVGAVIAVLWLAARRNPSTAAREALNELNESETVPLAMLLVGFFIGLLWPKAPEELFSKSFDELLVLLILPGALAARGLLELRRTEAFSIGLGIAISFLQGGLGVWLGGLAGLSVGGAAVLGAMAANAFYVRTSPASLSHLGLALLFNLTLGIPIYYALSRWLNG</sequence>
<dbReference type="InterPro" id="IPR010293">
    <property type="entry name" value="Sbt_1"/>
</dbReference>
<feature type="transmembrane region" description="Helical" evidence="1">
    <location>
        <begin position="12"/>
        <end position="30"/>
    </location>
</feature>
<accession>A0A399DZ36</accession>
<reference evidence="2 3" key="1">
    <citation type="submission" date="2018-08" db="EMBL/GenBank/DDBJ databases">
        <title>Meiothermus cateniformans JCM 15151 genome sequencing project.</title>
        <authorList>
            <person name="Da Costa M.S."/>
            <person name="Albuquerque L."/>
            <person name="Raposo P."/>
            <person name="Froufe H.J.C."/>
            <person name="Barroso C.S."/>
            <person name="Egas C."/>
        </authorList>
    </citation>
    <scope>NUCLEOTIDE SEQUENCE [LARGE SCALE GENOMIC DNA]</scope>
    <source>
        <strain evidence="2 3">JCM 15151</strain>
    </source>
</reference>
<comment type="caution">
    <text evidence="2">The sequence shown here is derived from an EMBL/GenBank/DDBJ whole genome shotgun (WGS) entry which is preliminary data.</text>
</comment>
<feature type="transmembrane region" description="Helical" evidence="1">
    <location>
        <begin position="265"/>
        <end position="286"/>
    </location>
</feature>